<evidence type="ECO:0000313" key="2">
    <source>
        <dbReference type="Proteomes" id="UP001567538"/>
    </source>
</evidence>
<reference evidence="1 2" key="1">
    <citation type="submission" date="2024-06" db="EMBL/GenBank/DDBJ databases">
        <title>A chromosome level genome sequence of Diviner's sage (Salvia divinorum).</title>
        <authorList>
            <person name="Ford S.A."/>
            <person name="Ro D.-K."/>
            <person name="Ness R.W."/>
            <person name="Phillips M.A."/>
        </authorList>
    </citation>
    <scope>NUCLEOTIDE SEQUENCE [LARGE SCALE GENOMIC DNA]</scope>
    <source>
        <strain evidence="1">SAF-2024a</strain>
        <tissue evidence="1">Leaf</tissue>
    </source>
</reference>
<sequence>MKLTRSPHFIVEMMGELNDNQLRAQNWYDNPTTPFTGPIAFLLCFYVDRIILSTRKVRRDFPSMKGWTSKLLRSREKEEKQLGRFVWGFCETKYDLHNDNIPTLLKKKKRAIRNDASGAAISTSDLIDVKNKVCLKITATTVLKTIGFKEKDKNEEDNLIGSMTRTLMDEDEEWKDPSWIEAVEEMVTIVEKRVALCDDDGIPSFDLGIEWLSNNETHADDKEDNIMRMKRLEKGKDIMENTTEDNLNQIDEREKASDHELCNKSTPGGGTQLVVFDNEKDKTVVSRMKMRSKSEEKISNALRSLFSDKTIKLKTKLNLAEKETYYWIMTTNDAYE</sequence>
<evidence type="ECO:0000313" key="1">
    <source>
        <dbReference type="EMBL" id="KAL1536221.1"/>
    </source>
</evidence>
<accession>A0ABD1FWJ3</accession>
<dbReference type="AlphaFoldDB" id="A0ABD1FWJ3"/>
<name>A0ABD1FWJ3_SALDI</name>
<dbReference type="EMBL" id="JBEAFC010000011">
    <property type="protein sequence ID" value="KAL1536221.1"/>
    <property type="molecule type" value="Genomic_DNA"/>
</dbReference>
<proteinExistence type="predicted"/>
<dbReference type="Proteomes" id="UP001567538">
    <property type="component" value="Unassembled WGS sequence"/>
</dbReference>
<gene>
    <name evidence="1" type="ORF">AAHA92_28904</name>
</gene>
<comment type="caution">
    <text evidence="1">The sequence shown here is derived from an EMBL/GenBank/DDBJ whole genome shotgun (WGS) entry which is preliminary data.</text>
</comment>
<protein>
    <submittedName>
        <fullName evidence="1">Uncharacterized protein</fullName>
    </submittedName>
</protein>
<organism evidence="1 2">
    <name type="scientific">Salvia divinorum</name>
    <name type="common">Maria pastora</name>
    <name type="synonym">Diviner's sage</name>
    <dbReference type="NCBI Taxonomy" id="28513"/>
    <lineage>
        <taxon>Eukaryota</taxon>
        <taxon>Viridiplantae</taxon>
        <taxon>Streptophyta</taxon>
        <taxon>Embryophyta</taxon>
        <taxon>Tracheophyta</taxon>
        <taxon>Spermatophyta</taxon>
        <taxon>Magnoliopsida</taxon>
        <taxon>eudicotyledons</taxon>
        <taxon>Gunneridae</taxon>
        <taxon>Pentapetalae</taxon>
        <taxon>asterids</taxon>
        <taxon>lamiids</taxon>
        <taxon>Lamiales</taxon>
        <taxon>Lamiaceae</taxon>
        <taxon>Nepetoideae</taxon>
        <taxon>Mentheae</taxon>
        <taxon>Salviinae</taxon>
        <taxon>Salvia</taxon>
        <taxon>Salvia subgen. Calosphace</taxon>
    </lineage>
</organism>
<keyword evidence="2" id="KW-1185">Reference proteome</keyword>